<dbReference type="PANTHER" id="PTHR46847">
    <property type="entry name" value="D-ALLOSE-BINDING PERIPLASMIC PROTEIN-RELATED"/>
    <property type="match status" value="1"/>
</dbReference>
<reference evidence="5 6" key="1">
    <citation type="submission" date="2020-08" db="EMBL/GenBank/DDBJ databases">
        <title>A Genomic Blueprint of the Chicken Gut Microbiome.</title>
        <authorList>
            <person name="Gilroy R."/>
            <person name="Ravi A."/>
            <person name="Getino M."/>
            <person name="Pursley I."/>
            <person name="Horton D.L."/>
            <person name="Alikhan N.-F."/>
            <person name="Baker D."/>
            <person name="Gharbi K."/>
            <person name="Hall N."/>
            <person name="Watson M."/>
            <person name="Adriaenssens E.M."/>
            <person name="Foster-Nyarko E."/>
            <person name="Jarju S."/>
            <person name="Secka A."/>
            <person name="Antonio M."/>
            <person name="Oren A."/>
            <person name="Chaudhuri R."/>
            <person name="La Ragione R.M."/>
            <person name="Hildebrand F."/>
            <person name="Pallen M.J."/>
        </authorList>
    </citation>
    <scope>NUCLEOTIDE SEQUENCE [LARGE SCALE GENOMIC DNA]</scope>
    <source>
        <strain evidence="5 6">Sa2BVA9</strain>
    </source>
</reference>
<comment type="subcellular location">
    <subcellularLocation>
        <location evidence="1">Cell envelope</location>
    </subcellularLocation>
</comment>
<dbReference type="Pfam" id="PF13407">
    <property type="entry name" value="Peripla_BP_4"/>
    <property type="match status" value="1"/>
</dbReference>
<dbReference type="InterPro" id="IPR028082">
    <property type="entry name" value="Peripla_BP_I"/>
</dbReference>
<evidence type="ECO:0000313" key="5">
    <source>
        <dbReference type="EMBL" id="MBD7969399.1"/>
    </source>
</evidence>
<evidence type="ECO:0000313" key="6">
    <source>
        <dbReference type="Proteomes" id="UP000608071"/>
    </source>
</evidence>
<evidence type="ECO:0000256" key="2">
    <source>
        <dbReference type="ARBA" id="ARBA00007639"/>
    </source>
</evidence>
<comment type="caution">
    <text evidence="5">The sequence shown here is derived from an EMBL/GenBank/DDBJ whole genome shotgun (WGS) entry which is preliminary data.</text>
</comment>
<accession>A0ABR8T0W5</accession>
<dbReference type="InterPro" id="IPR025997">
    <property type="entry name" value="SBP_2_dom"/>
</dbReference>
<evidence type="ECO:0000259" key="4">
    <source>
        <dbReference type="Pfam" id="PF13407"/>
    </source>
</evidence>
<dbReference type="PANTHER" id="PTHR46847:SF3">
    <property type="entry name" value="GALACTOFURANOSE-BINDING PROTEIN YTFQ"/>
    <property type="match status" value="1"/>
</dbReference>
<dbReference type="SUPFAM" id="SSF53822">
    <property type="entry name" value="Periplasmic binding protein-like I"/>
    <property type="match status" value="1"/>
</dbReference>
<dbReference type="Proteomes" id="UP000608071">
    <property type="component" value="Unassembled WGS sequence"/>
</dbReference>
<dbReference type="EMBL" id="JACSQL010000007">
    <property type="protein sequence ID" value="MBD7969399.1"/>
    <property type="molecule type" value="Genomic_DNA"/>
</dbReference>
<sequence length="344" mass="37670">MVNVVKWLICLVFLLLTGCFETGERIAQPSITPVEIPLNINIPSVELPVAKTIVLGFSQLGSESAWRAANTNSIKAAALEAGITLIMKNAQQSQQNQVEAIRSFIESKVDVIAIAPVVQTGWDDILEEAKQAGIPVIILDRAVNVKDHSLYVTCIGSDFFEEGVKAAKYMLDKMRNYSGRIKIAELQGTIGSTPSIDRGRGFRKMIKGQNTFDITLTQSADFTMAGGYKVMREFLSLPNDKWPKVLFSHNDDMAIGAVKAIEEAGLKPGTDIIIISVDGTRRAFEQMIAGNINAVVECNPLLGPLLMQATQEIMSGRTLPKRMVPPEDIFPQELAAMEVGNRTY</sequence>
<keyword evidence="6" id="KW-1185">Reference proteome</keyword>
<protein>
    <submittedName>
        <fullName evidence="5">ABC transporter substrate-binding protein</fullName>
    </submittedName>
</protein>
<proteinExistence type="inferred from homology"/>
<dbReference type="Gene3D" id="3.40.50.2300">
    <property type="match status" value="2"/>
</dbReference>
<name>A0ABR8T0W5_9BACL</name>
<dbReference type="CDD" id="cd06309">
    <property type="entry name" value="PBP1_galactofuranose_YtfQ-like"/>
    <property type="match status" value="1"/>
</dbReference>
<dbReference type="PROSITE" id="PS51257">
    <property type="entry name" value="PROKAR_LIPOPROTEIN"/>
    <property type="match status" value="1"/>
</dbReference>
<comment type="similarity">
    <text evidence="2">Belongs to the bacterial solute-binding protein 2 family.</text>
</comment>
<organism evidence="5 6">
    <name type="scientific">Paenibacillus gallinarum</name>
    <dbReference type="NCBI Taxonomy" id="2762232"/>
    <lineage>
        <taxon>Bacteria</taxon>
        <taxon>Bacillati</taxon>
        <taxon>Bacillota</taxon>
        <taxon>Bacilli</taxon>
        <taxon>Bacillales</taxon>
        <taxon>Paenibacillaceae</taxon>
        <taxon>Paenibacillus</taxon>
    </lineage>
</organism>
<feature type="domain" description="Periplasmic binding protein" evidence="4">
    <location>
        <begin position="58"/>
        <end position="316"/>
    </location>
</feature>
<keyword evidence="3" id="KW-0732">Signal</keyword>
<gene>
    <name evidence="5" type="ORF">H9647_15105</name>
</gene>
<evidence type="ECO:0000256" key="3">
    <source>
        <dbReference type="ARBA" id="ARBA00022729"/>
    </source>
</evidence>
<evidence type="ECO:0000256" key="1">
    <source>
        <dbReference type="ARBA" id="ARBA00004196"/>
    </source>
</evidence>